<protein>
    <submittedName>
        <fullName evidence="2">Uncharacterized protein</fullName>
    </submittedName>
</protein>
<feature type="region of interest" description="Disordered" evidence="1">
    <location>
        <begin position="1"/>
        <end position="29"/>
    </location>
</feature>
<accession>A0A1Y5IJ94</accession>
<dbReference type="PANTHER" id="PTHR46737">
    <property type="entry name" value="OS02G0827600 PROTEIN"/>
    <property type="match status" value="1"/>
</dbReference>
<reference evidence="2" key="1">
    <citation type="submission" date="2017-04" db="EMBL/GenBank/DDBJ databases">
        <title>Population genomics of picophytoplankton unveils novel chromosome hypervariability.</title>
        <authorList>
            <consortium name="DOE Joint Genome Institute"/>
            <person name="Blanc-Mathieu R."/>
            <person name="Krasovec M."/>
            <person name="Hebrard M."/>
            <person name="Yau S."/>
            <person name="Desgranges E."/>
            <person name="Martin J."/>
            <person name="Schackwitz W."/>
            <person name="Kuo A."/>
            <person name="Salin G."/>
            <person name="Donnadieu C."/>
            <person name="Desdevises Y."/>
            <person name="Sanchez-Ferandin S."/>
            <person name="Moreau H."/>
            <person name="Rivals E."/>
            <person name="Grigoriev I.V."/>
            <person name="Grimsley N."/>
            <person name="Eyre-Walker A."/>
            <person name="Piganeau G."/>
        </authorList>
    </citation>
    <scope>NUCLEOTIDE SEQUENCE [LARGE SCALE GENOMIC DNA]</scope>
    <source>
        <strain evidence="2">RCC 1115</strain>
    </source>
</reference>
<organism evidence="2">
    <name type="scientific">Ostreococcus tauri</name>
    <name type="common">Marine green alga</name>
    <dbReference type="NCBI Taxonomy" id="70448"/>
    <lineage>
        <taxon>Eukaryota</taxon>
        <taxon>Viridiplantae</taxon>
        <taxon>Chlorophyta</taxon>
        <taxon>Mamiellophyceae</taxon>
        <taxon>Mamiellales</taxon>
        <taxon>Bathycoccaceae</taxon>
        <taxon>Ostreococcus</taxon>
    </lineage>
</organism>
<evidence type="ECO:0000256" key="1">
    <source>
        <dbReference type="SAM" id="MobiDB-lite"/>
    </source>
</evidence>
<proteinExistence type="predicted"/>
<dbReference type="PANTHER" id="PTHR46737:SF2">
    <property type="entry name" value="OS02G0827600 PROTEIN"/>
    <property type="match status" value="1"/>
</dbReference>
<dbReference type="EMBL" id="KZ155771">
    <property type="protein sequence ID" value="OUS49639.1"/>
    <property type="molecule type" value="Genomic_DNA"/>
</dbReference>
<feature type="compositionally biased region" description="Low complexity" evidence="1">
    <location>
        <begin position="1"/>
        <end position="14"/>
    </location>
</feature>
<feature type="compositionally biased region" description="Gly residues" evidence="1">
    <location>
        <begin position="15"/>
        <end position="27"/>
    </location>
</feature>
<sequence length="258" mass="28935">MSATARARVTPRARGGAGAGAGAGAGDGAATEAARRRWMEILKEESARDPEIASLLEGANGDPTAVEANIRERFEKKREKIYQDRSGSTVPTLVTFREVNAFNCWIWIESHNQIAEMEKPLIEEVFKAWFVLGKLGGFNSFNMQAMENYDEPSFMDYSMERAHEFSTDTSTHVFHEMSEMEFQGQWARVYIDMGTADEMAFDVLINSLIQFSREYFGLKQVVIGGVNEDWPVEGSDYGSTDLIVDETFGRGPRGRLSR</sequence>
<dbReference type="eggNOG" id="ENOG502QUJW">
    <property type="taxonomic scope" value="Eukaryota"/>
</dbReference>
<dbReference type="InterPro" id="IPR021920">
    <property type="entry name" value="DUF3531"/>
</dbReference>
<dbReference type="Proteomes" id="UP000195557">
    <property type="component" value="Unassembled WGS sequence"/>
</dbReference>
<dbReference type="Pfam" id="PF12049">
    <property type="entry name" value="DUF3531"/>
    <property type="match status" value="1"/>
</dbReference>
<name>A0A1Y5IJ94_OSTTA</name>
<gene>
    <name evidence="2" type="ORF">BE221DRAFT_65274</name>
</gene>
<evidence type="ECO:0000313" key="2">
    <source>
        <dbReference type="EMBL" id="OUS49639.1"/>
    </source>
</evidence>
<dbReference type="AlphaFoldDB" id="A0A1Y5IJ94"/>